<evidence type="ECO:0000256" key="6">
    <source>
        <dbReference type="SAM" id="MobiDB-lite"/>
    </source>
</evidence>
<keyword evidence="1" id="KW-0479">Metal-binding</keyword>
<keyword evidence="3" id="KW-0862">Zinc</keyword>
<evidence type="ECO:0000313" key="9">
    <source>
        <dbReference type="EMBL" id="PFH48820.1"/>
    </source>
</evidence>
<dbReference type="Gene3D" id="3.30.40.10">
    <property type="entry name" value="Zinc/RING finger domain, C3HC4 (zinc finger)"/>
    <property type="match status" value="1"/>
</dbReference>
<evidence type="ECO:0008006" key="11">
    <source>
        <dbReference type="Google" id="ProtNLM"/>
    </source>
</evidence>
<keyword evidence="2 4" id="KW-0863">Zinc-finger</keyword>
<dbReference type="STRING" id="703135.A0A2A9NM70"/>
<evidence type="ECO:0000259" key="8">
    <source>
        <dbReference type="PROSITE" id="PS50178"/>
    </source>
</evidence>
<evidence type="ECO:0000256" key="1">
    <source>
        <dbReference type="ARBA" id="ARBA00022723"/>
    </source>
</evidence>
<feature type="region of interest" description="Disordered" evidence="6">
    <location>
        <begin position="240"/>
        <end position="344"/>
    </location>
</feature>
<accession>A0A2A9NM70</accession>
<reference evidence="9 10" key="1">
    <citation type="submission" date="2014-02" db="EMBL/GenBank/DDBJ databases">
        <title>Transposable element dynamics among asymbiotic and ectomycorrhizal Amanita fungi.</title>
        <authorList>
            <consortium name="DOE Joint Genome Institute"/>
            <person name="Hess J."/>
            <person name="Skrede I."/>
            <person name="Wolfe B."/>
            <person name="LaButti K."/>
            <person name="Ohm R.A."/>
            <person name="Grigoriev I.V."/>
            <person name="Pringle A."/>
        </authorList>
    </citation>
    <scope>NUCLEOTIDE SEQUENCE [LARGE SCALE GENOMIC DNA]</scope>
    <source>
        <strain evidence="9 10">SKay4041</strain>
    </source>
</reference>
<dbReference type="AlphaFoldDB" id="A0A2A9NM70"/>
<keyword evidence="5" id="KW-0175">Coiled coil</keyword>
<dbReference type="PROSITE" id="PS50178">
    <property type="entry name" value="ZF_FYVE"/>
    <property type="match status" value="1"/>
</dbReference>
<proteinExistence type="predicted"/>
<feature type="compositionally biased region" description="Polar residues" evidence="6">
    <location>
        <begin position="275"/>
        <end position="334"/>
    </location>
</feature>
<organism evidence="9 10">
    <name type="scientific">Amanita thiersii Skay4041</name>
    <dbReference type="NCBI Taxonomy" id="703135"/>
    <lineage>
        <taxon>Eukaryota</taxon>
        <taxon>Fungi</taxon>
        <taxon>Dikarya</taxon>
        <taxon>Basidiomycota</taxon>
        <taxon>Agaricomycotina</taxon>
        <taxon>Agaricomycetes</taxon>
        <taxon>Agaricomycetidae</taxon>
        <taxon>Agaricales</taxon>
        <taxon>Pluteineae</taxon>
        <taxon>Amanitaceae</taxon>
        <taxon>Amanita</taxon>
    </lineage>
</organism>
<dbReference type="SUPFAM" id="SSF57850">
    <property type="entry name" value="RING/U-box"/>
    <property type="match status" value="1"/>
</dbReference>
<feature type="domain" description="FYVE-type" evidence="8">
    <location>
        <begin position="4"/>
        <end position="60"/>
    </location>
</feature>
<evidence type="ECO:0000256" key="5">
    <source>
        <dbReference type="SAM" id="Coils"/>
    </source>
</evidence>
<feature type="compositionally biased region" description="Low complexity" evidence="6">
    <location>
        <begin position="264"/>
        <end position="274"/>
    </location>
</feature>
<feature type="compositionally biased region" description="Pro residues" evidence="6">
    <location>
        <begin position="254"/>
        <end position="263"/>
    </location>
</feature>
<dbReference type="PROSITE" id="PS50089">
    <property type="entry name" value="ZF_RING_2"/>
    <property type="match status" value="1"/>
</dbReference>
<dbReference type="GO" id="GO:0008270">
    <property type="term" value="F:zinc ion binding"/>
    <property type="evidence" value="ECO:0007669"/>
    <property type="project" value="UniProtKB-KW"/>
</dbReference>
<gene>
    <name evidence="9" type="ORF">AMATHDRAFT_49213</name>
</gene>
<evidence type="ECO:0000256" key="3">
    <source>
        <dbReference type="ARBA" id="ARBA00022833"/>
    </source>
</evidence>
<dbReference type="Proteomes" id="UP000242287">
    <property type="component" value="Unassembled WGS sequence"/>
</dbReference>
<feature type="domain" description="RING-type" evidence="7">
    <location>
        <begin position="10"/>
        <end position="56"/>
    </location>
</feature>
<keyword evidence="10" id="KW-1185">Reference proteome</keyword>
<evidence type="ECO:0000256" key="4">
    <source>
        <dbReference type="PROSITE-ProRule" id="PRU00175"/>
    </source>
</evidence>
<sequence>MLTLQPGSACDVCAEEFGAHRLPHCIPCGHVLCAACCSTIVEKSPPRLAPVCPFCREQFTHESIRLIRMDFTATGWGTPRRLPVYEAPSDMHTDALARRAERLLLSDPHSKSRPDARRLEDKVVRVASKKTSVEEVSILQRELEDWLMSSDRGEHSQALYLSSVLLRAILMNHSAHSEACKSAKNVEITLKNKLDDLEDAKEKLEAELRRQRTLYAQKAQEYQNLLTEVNRLRALATTIPVSSTSEPRSASASPTPPSTPSPVPSQTYQTQPQTLATSSPVRATSMHSRSISMSARSTTPATPSRTYTPAPSQTLLARSQTPAVRSPQAPSLRSYTPAPPPAARMATPSPMLLRAQTPAPNMAHKARRLSISHHSSPQKMVRSTSEEKAEVIHERWIPPPDPDLLDHGTTSPTKMYTSYSKYISRPPSRMTTYSTLIQHREAKQLSTT</sequence>
<protein>
    <recommendedName>
        <fullName evidence="11">RING-type domain-containing protein</fullName>
    </recommendedName>
</protein>
<dbReference type="OrthoDB" id="6105938at2759"/>
<evidence type="ECO:0000256" key="2">
    <source>
        <dbReference type="ARBA" id="ARBA00022771"/>
    </source>
</evidence>
<feature type="compositionally biased region" description="Low complexity" evidence="6">
    <location>
        <begin position="240"/>
        <end position="253"/>
    </location>
</feature>
<dbReference type="EMBL" id="KZ302049">
    <property type="protein sequence ID" value="PFH48820.1"/>
    <property type="molecule type" value="Genomic_DNA"/>
</dbReference>
<dbReference type="InterPro" id="IPR001841">
    <property type="entry name" value="Znf_RING"/>
</dbReference>
<dbReference type="InterPro" id="IPR017455">
    <property type="entry name" value="Znf_FYVE-rel"/>
</dbReference>
<dbReference type="InterPro" id="IPR013083">
    <property type="entry name" value="Znf_RING/FYVE/PHD"/>
</dbReference>
<evidence type="ECO:0000313" key="10">
    <source>
        <dbReference type="Proteomes" id="UP000242287"/>
    </source>
</evidence>
<evidence type="ECO:0000259" key="7">
    <source>
        <dbReference type="PROSITE" id="PS50089"/>
    </source>
</evidence>
<feature type="coiled-coil region" evidence="5">
    <location>
        <begin position="180"/>
        <end position="235"/>
    </location>
</feature>
<name>A0A2A9NM70_9AGAR</name>